<dbReference type="AlphaFoldDB" id="D6PJC0"/>
<dbReference type="EMBL" id="GU943101">
    <property type="protein sequence ID" value="ADD95821.1"/>
    <property type="molecule type" value="Genomic_DNA"/>
</dbReference>
<feature type="region of interest" description="Disordered" evidence="1">
    <location>
        <begin position="667"/>
        <end position="728"/>
    </location>
</feature>
<feature type="compositionally biased region" description="Low complexity" evidence="1">
    <location>
        <begin position="600"/>
        <end position="621"/>
    </location>
</feature>
<feature type="region of interest" description="Disordered" evidence="1">
    <location>
        <begin position="593"/>
        <end position="653"/>
    </location>
</feature>
<feature type="compositionally biased region" description="Acidic residues" evidence="1">
    <location>
        <begin position="526"/>
        <end position="544"/>
    </location>
</feature>
<feature type="compositionally biased region" description="Basic and acidic residues" evidence="1">
    <location>
        <begin position="717"/>
        <end position="728"/>
    </location>
</feature>
<dbReference type="PANTHER" id="PTHR48287:SF1">
    <property type="entry name" value="ARM REPEAT SUPERFAMILY PROTEIN"/>
    <property type="match status" value="1"/>
</dbReference>
<dbReference type="SUPFAM" id="SSF48371">
    <property type="entry name" value="ARM repeat"/>
    <property type="match status" value="1"/>
</dbReference>
<evidence type="ECO:0008006" key="3">
    <source>
        <dbReference type="Google" id="ProtNLM"/>
    </source>
</evidence>
<dbReference type="InterPro" id="IPR016024">
    <property type="entry name" value="ARM-type_fold"/>
</dbReference>
<dbReference type="PANTHER" id="PTHR48287">
    <property type="entry name" value="ARM REPEAT SUPERFAMILY PROTEIN"/>
    <property type="match status" value="1"/>
</dbReference>
<feature type="compositionally biased region" description="Basic and acidic residues" evidence="1">
    <location>
        <begin position="641"/>
        <end position="653"/>
    </location>
</feature>
<dbReference type="InterPro" id="IPR052087">
    <property type="entry name" value="RRP12"/>
</dbReference>
<reference evidence="2" key="1">
    <citation type="journal article" date="2010" name="ISME J.">
        <title>Metagenome of the Mediterranean deep chlorophyll maximum studied by direct and fosmid library 454 pyrosequencing.</title>
        <authorList>
            <person name="Ghai R."/>
            <person name="Martin-Cuadrado A.B."/>
            <person name="Molto A.G."/>
            <person name="Heredia I.G."/>
            <person name="Cabrera R."/>
            <person name="Martin J."/>
            <person name="Verdu M."/>
            <person name="Deschamps P."/>
            <person name="Moreira D."/>
            <person name="Lopez-Garcia P."/>
            <person name="Mira A."/>
            <person name="Rodriguez-Valera F."/>
        </authorList>
    </citation>
    <scope>NUCLEOTIDE SEQUENCE</scope>
</reference>
<organism evidence="2">
    <name type="scientific">uncultured organism MedDCM-OCT-S08-C998</name>
    <dbReference type="NCBI Taxonomy" id="743643"/>
    <lineage>
        <taxon>unclassified sequences</taxon>
        <taxon>environmental samples</taxon>
    </lineage>
</organism>
<feature type="compositionally biased region" description="Basic and acidic residues" evidence="1">
    <location>
        <begin position="697"/>
        <end position="709"/>
    </location>
</feature>
<proteinExistence type="predicted"/>
<sequence length="809" mass="86938">MIDACKEAAANPAEYQLSTSQAALVKVRIMQLFSLFPDFCHRGPADLIPFIPRIMPELVAALKTEGKEALNNAQHILTGLAQIANNVHEASGGTVYKSSSTGERSDEQGLIGDSEGGQRPPGQGLVVFRRIETPEFAVVSEQANTALPAILSFLQRIRLGDPSFASAVRCVSAWASVSTVPLVTSVSKKLMQLLLQSTAPSLVVNQTAGDAAASWMAITLAMVPHLPVPMVHILYKTIKPLLSVNESISSQKRAYSILEVILRLHGAQLLILEAQEDILRVVSESLINAHVSARSMRLRCVEIILGSICHSLVTAASEQDQTAAYAAVISAADASFGEALICLKDANQKTRDASKTVLTLFLQHLTTQDSLMRLCAAVVAETASMRSAAILGLSLMCMGKRGDQLVHASMPELLDTTCLLLSEESAELTRAVLTLLKVGCAVLPQPRLQPLLPRIMSAACSELGSLKAKFSTRCKGIMRKLLQRVGEDRLRPLVPADDVALLDYLLREGRRRDRSKAKSAGRNLLDSDDDVDDDDDDDDDDGDRDGDAMDIVHATSAGRYSNVRDDHRITARPKAVRLGDAVDNRLPSSLTDLLEDQDSASRAPSSGSGSGATTSAEARSSTGRKRGREEASAPASGGARAEGDGHRDADGEKYHVVVEDGMLILKETEGEERGQGAGGPHKRSLGNDTATPGDDTGTERSRSDKESKKPRMAVPGEEYKSKKSGGDIWRKGELEPHAYIPLDAKLLAGRNAREAMQKFGGVVDSNAKSKRARMAAAVANAKSHVIVGNRKQREARAKAKAKNKNKRNK</sequence>
<name>D6PJC0_9ZZZZ</name>
<evidence type="ECO:0000313" key="2">
    <source>
        <dbReference type="EMBL" id="ADD95821.1"/>
    </source>
</evidence>
<feature type="region of interest" description="Disordered" evidence="1">
    <location>
        <begin position="516"/>
        <end position="559"/>
    </location>
</feature>
<feature type="region of interest" description="Disordered" evidence="1">
    <location>
        <begin position="94"/>
        <end position="121"/>
    </location>
</feature>
<accession>D6PJC0</accession>
<protein>
    <recommendedName>
        <fullName evidence="3">Ribosomal RNA-processing protein 12-like conserved domain-containing protein</fullName>
    </recommendedName>
</protein>
<evidence type="ECO:0000256" key="1">
    <source>
        <dbReference type="SAM" id="MobiDB-lite"/>
    </source>
</evidence>